<dbReference type="Gene3D" id="3.30.420.10">
    <property type="entry name" value="Ribonuclease H-like superfamily/Ribonuclease H"/>
    <property type="match status" value="1"/>
</dbReference>
<dbReference type="Proteomes" id="UP000821866">
    <property type="component" value="Chromosome 8"/>
</dbReference>
<sequence>MERLPLKYKLAVGAGCLDPVCALSLEAGPRRLTLALEVLSEHHWMTGLQAERAHRSYVKVLEKKSQYLEFGGNLVPVTKSGEQLQLQFQAFRENRLPFSVRVKDPHQEPLGRLAFMRQPRAARATEPPQAPLCNLNIALPEVGPTVCRQTWGLNTNYFVTQYEATQNLSELVTLEKKYGFVEETGLAKPELIHRADLRLSDIARELGSDWPALAAQLDVPDQDVASIRTECPSDLAQQALLMLRLWMKRAGGRATGFEASAGWLHRFRERNGITWQVVSGEEKAADAASAAAWRDEKFREIVASYCEDDIFNADEMAFFYQMLPDKTMHFKGNSCKGGKQSKVRITVLLCCNSTGTKKLKPLVIGKYKKPRCMRNVVSLPCDYRANPRAWMTRELFSEWLLKVDDEMRSAGRKILIIAHNCSAHLVNVWLTNVQLEFLPPNCTSLLQPLDQGIIKSVKAHYRTRLVQRLLINLRMKLPTSINVQQATEMVTGAWWSVTSTTIQNCWRKAGLVVMPSESELGSEESDASGMWQEVVEILAMDASVTFEDYVQCDDEACTSAELTTDDIVSAVRGDSSDEDANGEDDAETAPVSQPEESLSNADIMECVRKMRTYLGRCSNATEAEHKNVDNFEAFVLRQLRGTRQAKITDFFK</sequence>
<dbReference type="PANTHER" id="PTHR19303:SF73">
    <property type="entry name" value="PROTEIN PDC2"/>
    <property type="match status" value="1"/>
</dbReference>
<organism evidence="3 4">
    <name type="scientific">Rhipicephalus microplus</name>
    <name type="common">Cattle tick</name>
    <name type="synonym">Boophilus microplus</name>
    <dbReference type="NCBI Taxonomy" id="6941"/>
    <lineage>
        <taxon>Eukaryota</taxon>
        <taxon>Metazoa</taxon>
        <taxon>Ecdysozoa</taxon>
        <taxon>Arthropoda</taxon>
        <taxon>Chelicerata</taxon>
        <taxon>Arachnida</taxon>
        <taxon>Acari</taxon>
        <taxon>Parasitiformes</taxon>
        <taxon>Ixodida</taxon>
        <taxon>Ixodoidea</taxon>
        <taxon>Ixodidae</taxon>
        <taxon>Rhipicephalinae</taxon>
        <taxon>Rhipicephalus</taxon>
        <taxon>Boophilus</taxon>
    </lineage>
</organism>
<keyword evidence="4" id="KW-1185">Reference proteome</keyword>
<dbReference type="InterPro" id="IPR004875">
    <property type="entry name" value="DDE_SF_endonuclease_dom"/>
</dbReference>
<dbReference type="Gene3D" id="2.60.40.2660">
    <property type="match status" value="1"/>
</dbReference>
<dbReference type="Pfam" id="PF03184">
    <property type="entry name" value="DDE_1"/>
    <property type="match status" value="1"/>
</dbReference>
<dbReference type="InterPro" id="IPR050863">
    <property type="entry name" value="CenT-Element_Derived"/>
</dbReference>
<proteinExistence type="predicted"/>
<evidence type="ECO:0000313" key="3">
    <source>
        <dbReference type="EMBL" id="KAH8019422.1"/>
    </source>
</evidence>
<name>A0A9J6DC74_RHIMP</name>
<dbReference type="SUPFAM" id="SSF47986">
    <property type="entry name" value="DEATH domain"/>
    <property type="match status" value="1"/>
</dbReference>
<evidence type="ECO:0000256" key="1">
    <source>
        <dbReference type="SAM" id="MobiDB-lite"/>
    </source>
</evidence>
<dbReference type="CDD" id="cd08317">
    <property type="entry name" value="Death_ank"/>
    <property type="match status" value="1"/>
</dbReference>
<feature type="compositionally biased region" description="Polar residues" evidence="1">
    <location>
        <begin position="590"/>
        <end position="600"/>
    </location>
</feature>
<feature type="compositionally biased region" description="Acidic residues" evidence="1">
    <location>
        <begin position="576"/>
        <end position="587"/>
    </location>
</feature>
<dbReference type="PANTHER" id="PTHR19303">
    <property type="entry name" value="TRANSPOSON"/>
    <property type="match status" value="1"/>
</dbReference>
<dbReference type="InterPro" id="IPR036397">
    <property type="entry name" value="RNaseH_sf"/>
</dbReference>
<dbReference type="VEuPathDB" id="VectorBase:LOC119165263"/>
<dbReference type="EMBL" id="JABSTU010000010">
    <property type="protein sequence ID" value="KAH8019422.1"/>
    <property type="molecule type" value="Genomic_DNA"/>
</dbReference>
<dbReference type="Pfam" id="PF17809">
    <property type="entry name" value="UPA_2"/>
    <property type="match status" value="1"/>
</dbReference>
<evidence type="ECO:0000259" key="2">
    <source>
        <dbReference type="PROSITE" id="PS50017"/>
    </source>
</evidence>
<dbReference type="InterPro" id="IPR011029">
    <property type="entry name" value="DEATH-like_dom_sf"/>
</dbReference>
<dbReference type="Gene3D" id="1.10.533.10">
    <property type="entry name" value="Death Domain, Fas"/>
    <property type="match status" value="1"/>
</dbReference>
<dbReference type="InterPro" id="IPR000488">
    <property type="entry name" value="Death_dom"/>
</dbReference>
<dbReference type="GO" id="GO:0005634">
    <property type="term" value="C:nucleus"/>
    <property type="evidence" value="ECO:0007669"/>
    <property type="project" value="TreeGrafter"/>
</dbReference>
<gene>
    <name evidence="3" type="ORF">HPB51_019395</name>
</gene>
<feature type="region of interest" description="Disordered" evidence="1">
    <location>
        <begin position="572"/>
        <end position="600"/>
    </location>
</feature>
<reference evidence="3" key="2">
    <citation type="submission" date="2021-09" db="EMBL/GenBank/DDBJ databases">
        <authorList>
            <person name="Jia N."/>
            <person name="Wang J."/>
            <person name="Shi W."/>
            <person name="Du L."/>
            <person name="Sun Y."/>
            <person name="Zhan W."/>
            <person name="Jiang J."/>
            <person name="Wang Q."/>
            <person name="Zhang B."/>
            <person name="Ji P."/>
            <person name="Sakyi L.B."/>
            <person name="Cui X."/>
            <person name="Yuan T."/>
            <person name="Jiang B."/>
            <person name="Yang W."/>
            <person name="Lam T.T.-Y."/>
            <person name="Chang Q."/>
            <person name="Ding S."/>
            <person name="Wang X."/>
            <person name="Zhu J."/>
            <person name="Ruan X."/>
            <person name="Zhao L."/>
            <person name="Wei J."/>
            <person name="Que T."/>
            <person name="Du C."/>
            <person name="Cheng J."/>
            <person name="Dai P."/>
            <person name="Han X."/>
            <person name="Huang E."/>
            <person name="Gao Y."/>
            <person name="Liu J."/>
            <person name="Shao H."/>
            <person name="Ye R."/>
            <person name="Li L."/>
            <person name="Wei W."/>
            <person name="Wang X."/>
            <person name="Wang C."/>
            <person name="Huo Q."/>
            <person name="Li W."/>
            <person name="Guo W."/>
            <person name="Chen H."/>
            <person name="Chen S."/>
            <person name="Zhou L."/>
            <person name="Zhou L."/>
            <person name="Ni X."/>
            <person name="Tian J."/>
            <person name="Zhou Y."/>
            <person name="Sheng Y."/>
            <person name="Liu T."/>
            <person name="Pan Y."/>
            <person name="Xia L."/>
            <person name="Li J."/>
            <person name="Zhao F."/>
            <person name="Cao W."/>
        </authorList>
    </citation>
    <scope>NUCLEOTIDE SEQUENCE</scope>
    <source>
        <strain evidence="3">Rmic-2018</strain>
        <tissue evidence="3">Larvae</tissue>
    </source>
</reference>
<feature type="domain" description="Death" evidence="2">
    <location>
        <begin position="195"/>
        <end position="255"/>
    </location>
</feature>
<dbReference type="AlphaFoldDB" id="A0A9J6DC74"/>
<protein>
    <recommendedName>
        <fullName evidence="2">Death domain-containing protein</fullName>
    </recommendedName>
</protein>
<dbReference type="Pfam" id="PF00531">
    <property type="entry name" value="Death"/>
    <property type="match status" value="1"/>
</dbReference>
<comment type="caution">
    <text evidence="3">The sequence shown here is derived from an EMBL/GenBank/DDBJ whole genome shotgun (WGS) entry which is preliminary data.</text>
</comment>
<dbReference type="GO" id="GO:0007165">
    <property type="term" value="P:signal transduction"/>
    <property type="evidence" value="ECO:0007669"/>
    <property type="project" value="InterPro"/>
</dbReference>
<dbReference type="InterPro" id="IPR040745">
    <property type="entry name" value="Ankyrin_UPA"/>
</dbReference>
<evidence type="ECO:0000313" key="4">
    <source>
        <dbReference type="Proteomes" id="UP000821866"/>
    </source>
</evidence>
<reference evidence="3" key="1">
    <citation type="journal article" date="2020" name="Cell">
        <title>Large-Scale Comparative Analyses of Tick Genomes Elucidate Their Genetic Diversity and Vector Capacities.</title>
        <authorList>
            <consortium name="Tick Genome and Microbiome Consortium (TIGMIC)"/>
            <person name="Jia N."/>
            <person name="Wang J."/>
            <person name="Shi W."/>
            <person name="Du L."/>
            <person name="Sun Y."/>
            <person name="Zhan W."/>
            <person name="Jiang J.F."/>
            <person name="Wang Q."/>
            <person name="Zhang B."/>
            <person name="Ji P."/>
            <person name="Bell-Sakyi L."/>
            <person name="Cui X.M."/>
            <person name="Yuan T.T."/>
            <person name="Jiang B.G."/>
            <person name="Yang W.F."/>
            <person name="Lam T.T."/>
            <person name="Chang Q.C."/>
            <person name="Ding S.J."/>
            <person name="Wang X.J."/>
            <person name="Zhu J.G."/>
            <person name="Ruan X.D."/>
            <person name="Zhao L."/>
            <person name="Wei J.T."/>
            <person name="Ye R.Z."/>
            <person name="Que T.C."/>
            <person name="Du C.H."/>
            <person name="Zhou Y.H."/>
            <person name="Cheng J.X."/>
            <person name="Dai P.F."/>
            <person name="Guo W.B."/>
            <person name="Han X.H."/>
            <person name="Huang E.J."/>
            <person name="Li L.F."/>
            <person name="Wei W."/>
            <person name="Gao Y.C."/>
            <person name="Liu J.Z."/>
            <person name="Shao H.Z."/>
            <person name="Wang X."/>
            <person name="Wang C.C."/>
            <person name="Yang T.C."/>
            <person name="Huo Q.B."/>
            <person name="Li W."/>
            <person name="Chen H.Y."/>
            <person name="Chen S.E."/>
            <person name="Zhou L.G."/>
            <person name="Ni X.B."/>
            <person name="Tian J.H."/>
            <person name="Sheng Y."/>
            <person name="Liu T."/>
            <person name="Pan Y.S."/>
            <person name="Xia L.Y."/>
            <person name="Li J."/>
            <person name="Zhao F."/>
            <person name="Cao W.C."/>
        </authorList>
    </citation>
    <scope>NUCLEOTIDE SEQUENCE</scope>
    <source>
        <strain evidence="3">Rmic-2018</strain>
    </source>
</reference>
<accession>A0A9J6DC74</accession>
<dbReference type="GO" id="GO:0003677">
    <property type="term" value="F:DNA binding"/>
    <property type="evidence" value="ECO:0007669"/>
    <property type="project" value="TreeGrafter"/>
</dbReference>
<dbReference type="PROSITE" id="PS50017">
    <property type="entry name" value="DEATH_DOMAIN"/>
    <property type="match status" value="1"/>
</dbReference>